<dbReference type="Proteomes" id="UP000887565">
    <property type="component" value="Unplaced"/>
</dbReference>
<dbReference type="WBParaSite" id="nRc.2.0.1.t16203-RA">
    <property type="protein sequence ID" value="nRc.2.0.1.t16203-RA"/>
    <property type="gene ID" value="nRc.2.0.1.g16203"/>
</dbReference>
<proteinExistence type="predicted"/>
<evidence type="ECO:0000313" key="3">
    <source>
        <dbReference type="WBParaSite" id="nRc.2.0.1.t16203-RA"/>
    </source>
</evidence>
<keyword evidence="1" id="KW-0472">Membrane</keyword>
<reference evidence="3" key="1">
    <citation type="submission" date="2022-11" db="UniProtKB">
        <authorList>
            <consortium name="WormBaseParasite"/>
        </authorList>
    </citation>
    <scope>IDENTIFICATION</scope>
</reference>
<evidence type="ECO:0000313" key="2">
    <source>
        <dbReference type="Proteomes" id="UP000887565"/>
    </source>
</evidence>
<dbReference type="AlphaFoldDB" id="A0A915IPT2"/>
<organism evidence="2 3">
    <name type="scientific">Romanomermis culicivorax</name>
    <name type="common">Nematode worm</name>
    <dbReference type="NCBI Taxonomy" id="13658"/>
    <lineage>
        <taxon>Eukaryota</taxon>
        <taxon>Metazoa</taxon>
        <taxon>Ecdysozoa</taxon>
        <taxon>Nematoda</taxon>
        <taxon>Enoplea</taxon>
        <taxon>Dorylaimia</taxon>
        <taxon>Mermithida</taxon>
        <taxon>Mermithoidea</taxon>
        <taxon>Mermithidae</taxon>
        <taxon>Romanomermis</taxon>
    </lineage>
</organism>
<keyword evidence="1" id="KW-1133">Transmembrane helix</keyword>
<evidence type="ECO:0000256" key="1">
    <source>
        <dbReference type="SAM" id="Phobius"/>
    </source>
</evidence>
<sequence length="90" mass="10148">KFGAPKSVVLLILILSLIAALIFLTDRKAEFLANVLTIPYLAVCSSQALFRETGCPKCDDTMKWLFAWILLLQLDVSVSCMIFRLCNYVF</sequence>
<keyword evidence="1" id="KW-0812">Transmembrane</keyword>
<protein>
    <submittedName>
        <fullName evidence="3">Uncharacterized protein</fullName>
    </submittedName>
</protein>
<name>A0A915IPT2_ROMCU</name>
<feature type="transmembrane region" description="Helical" evidence="1">
    <location>
        <begin position="65"/>
        <end position="86"/>
    </location>
</feature>
<feature type="transmembrane region" description="Helical" evidence="1">
    <location>
        <begin position="6"/>
        <end position="24"/>
    </location>
</feature>
<keyword evidence="2" id="KW-1185">Reference proteome</keyword>
<accession>A0A915IPT2</accession>